<keyword evidence="1" id="KW-0472">Membrane</keyword>
<dbReference type="AlphaFoldDB" id="A0AAV9R2J0"/>
<reference evidence="2 3" key="1">
    <citation type="submission" date="2021-06" db="EMBL/GenBank/DDBJ databases">
        <authorList>
            <person name="Palmer J.M."/>
        </authorList>
    </citation>
    <scope>NUCLEOTIDE SEQUENCE [LARGE SCALE GENOMIC DNA]</scope>
    <source>
        <strain evidence="2 3">MEX-2019</strain>
        <tissue evidence="2">Muscle</tissue>
    </source>
</reference>
<dbReference type="EMBL" id="JAHHUM010002381">
    <property type="protein sequence ID" value="KAK5604013.1"/>
    <property type="molecule type" value="Genomic_DNA"/>
</dbReference>
<keyword evidence="1" id="KW-0812">Transmembrane</keyword>
<organism evidence="2 3">
    <name type="scientific">Crenichthys baileyi</name>
    <name type="common">White River springfish</name>
    <dbReference type="NCBI Taxonomy" id="28760"/>
    <lineage>
        <taxon>Eukaryota</taxon>
        <taxon>Metazoa</taxon>
        <taxon>Chordata</taxon>
        <taxon>Craniata</taxon>
        <taxon>Vertebrata</taxon>
        <taxon>Euteleostomi</taxon>
        <taxon>Actinopterygii</taxon>
        <taxon>Neopterygii</taxon>
        <taxon>Teleostei</taxon>
        <taxon>Neoteleostei</taxon>
        <taxon>Acanthomorphata</taxon>
        <taxon>Ovalentaria</taxon>
        <taxon>Atherinomorphae</taxon>
        <taxon>Cyprinodontiformes</taxon>
        <taxon>Goodeidae</taxon>
        <taxon>Crenichthys</taxon>
    </lineage>
</organism>
<protein>
    <submittedName>
        <fullName evidence="2">Uncharacterized protein</fullName>
    </submittedName>
</protein>
<evidence type="ECO:0000313" key="3">
    <source>
        <dbReference type="Proteomes" id="UP001311232"/>
    </source>
</evidence>
<keyword evidence="1" id="KW-1133">Transmembrane helix</keyword>
<comment type="caution">
    <text evidence="2">The sequence shown here is derived from an EMBL/GenBank/DDBJ whole genome shotgun (WGS) entry which is preliminary data.</text>
</comment>
<dbReference type="Proteomes" id="UP001311232">
    <property type="component" value="Unassembled WGS sequence"/>
</dbReference>
<feature type="transmembrane region" description="Helical" evidence="1">
    <location>
        <begin position="68"/>
        <end position="89"/>
    </location>
</feature>
<gene>
    <name evidence="2" type="ORF">CRENBAI_024560</name>
</gene>
<name>A0AAV9R2J0_9TELE</name>
<keyword evidence="3" id="KW-1185">Reference proteome</keyword>
<evidence type="ECO:0000256" key="1">
    <source>
        <dbReference type="SAM" id="Phobius"/>
    </source>
</evidence>
<sequence length="154" mass="16871">MTINKLSGTVRLSWRCVGLAEGCGGCAVVGIPPTRRLRDWPSRVKYNVPFLPWSLQVLAAMVSRCLPVFGAFLFGSGWSCCWGMLLQWLAGDLSLCQRMADLLRCFMSGFLGRLQPSEAGSTCSLLLFGAVDCRPSTHHTHKCAPGDKLTLTYI</sequence>
<evidence type="ECO:0000313" key="2">
    <source>
        <dbReference type="EMBL" id="KAK5604013.1"/>
    </source>
</evidence>
<accession>A0AAV9R2J0</accession>
<proteinExistence type="predicted"/>